<evidence type="ECO:0000256" key="7">
    <source>
        <dbReference type="ARBA" id="ARBA00023027"/>
    </source>
</evidence>
<evidence type="ECO:0000256" key="9">
    <source>
        <dbReference type="ARBA" id="ARBA00042709"/>
    </source>
</evidence>
<dbReference type="PIRSF" id="PIRSF000105">
    <property type="entry name" value="HCDH"/>
    <property type="match status" value="1"/>
</dbReference>
<dbReference type="GO" id="GO:0006631">
    <property type="term" value="P:fatty acid metabolic process"/>
    <property type="evidence" value="ECO:0007669"/>
    <property type="project" value="InterPro"/>
</dbReference>
<dbReference type="SUPFAM" id="SSF48179">
    <property type="entry name" value="6-phosphogluconate dehydrogenase C-terminal domain-like"/>
    <property type="match status" value="1"/>
</dbReference>
<dbReference type="GO" id="GO:0005737">
    <property type="term" value="C:cytoplasm"/>
    <property type="evidence" value="ECO:0007669"/>
    <property type="project" value="UniProtKB-SubCell"/>
</dbReference>
<dbReference type="AlphaFoldDB" id="A0A1G6SMV7"/>
<dbReference type="EC" id="1.1.1.45" evidence="8"/>
<dbReference type="PANTHER" id="PTHR48075:SF1">
    <property type="entry name" value="LAMBDA-CRYSTALLIN HOMOLOG"/>
    <property type="match status" value="1"/>
</dbReference>
<evidence type="ECO:0000256" key="6">
    <source>
        <dbReference type="ARBA" id="ARBA00023002"/>
    </source>
</evidence>
<proteinExistence type="inferred from homology"/>
<keyword evidence="6" id="KW-0560">Oxidoreductase</keyword>
<sequence>MGPEMVERETIAAVGAGRMGRGMAVAFAYSGHPVRLIDAKPRSAQQFDRLKTEILAELRSIFLLMAEVGLMRAEEADGMLARIHIHGHDDLARALDGVPFIFEGVPETLEAKREVFDTLSRHADPDAVIASTTSTILSNDLQGFVSPPERFLNAHWLNPAYLVPLVELSPGDATDPAVTARLIGLLERIGKVPVTCAASPGYIVPRIQALAMNEAARLVEEGVASNADIDKATKYGFGFRFAVLGLLEFIDWGGGDILYHASRYMTRATGQDRFAAPGIIETNMAEGRRGLRDGQGFLDYDGLDVAAYQKERIGAFAAMLRHLDKMPVKGE</sequence>
<comment type="subcellular location">
    <subcellularLocation>
        <location evidence="1">Cytoplasm</location>
    </subcellularLocation>
</comment>
<name>A0A1G6SMV7_9RHOB</name>
<comment type="similarity">
    <text evidence="2">Belongs to the 3-hydroxyacyl-CoA dehydrogenase family.</text>
</comment>
<keyword evidence="7" id="KW-0520">NAD</keyword>
<feature type="domain" description="3-hydroxyacyl-CoA dehydrogenase C-terminal" evidence="11">
    <location>
        <begin position="201"/>
        <end position="300"/>
    </location>
</feature>
<dbReference type="GO" id="GO:0050104">
    <property type="term" value="F:L-gulonate 3-dehydrogenase activity"/>
    <property type="evidence" value="ECO:0007669"/>
    <property type="project" value="UniProtKB-EC"/>
</dbReference>
<evidence type="ECO:0000259" key="11">
    <source>
        <dbReference type="Pfam" id="PF00725"/>
    </source>
</evidence>
<keyword evidence="5" id="KW-0597">Phosphoprotein</keyword>
<feature type="site" description="Important for catalytic activity" evidence="10">
    <location>
        <position position="155"/>
    </location>
</feature>
<gene>
    <name evidence="13" type="ORF">SAMN04488239_105322</name>
</gene>
<dbReference type="STRING" id="639004.SAMN04488239_105322"/>
<reference evidence="14" key="1">
    <citation type="submission" date="2016-10" db="EMBL/GenBank/DDBJ databases">
        <authorList>
            <person name="Varghese N."/>
            <person name="Submissions S."/>
        </authorList>
    </citation>
    <scope>NUCLEOTIDE SEQUENCE [LARGE SCALE GENOMIC DNA]</scope>
    <source>
        <strain evidence="14">CGMCC 1.9108</strain>
    </source>
</reference>
<dbReference type="InterPro" id="IPR036291">
    <property type="entry name" value="NAD(P)-bd_dom_sf"/>
</dbReference>
<dbReference type="Gene3D" id="3.40.50.720">
    <property type="entry name" value="NAD(P)-binding Rossmann-like Domain"/>
    <property type="match status" value="1"/>
</dbReference>
<dbReference type="InterPro" id="IPR006108">
    <property type="entry name" value="3HC_DH_C"/>
</dbReference>
<dbReference type="SUPFAM" id="SSF51735">
    <property type="entry name" value="NAD(P)-binding Rossmann-fold domains"/>
    <property type="match status" value="1"/>
</dbReference>
<dbReference type="InterPro" id="IPR022694">
    <property type="entry name" value="3-OHacyl-CoA_DH"/>
</dbReference>
<protein>
    <recommendedName>
        <fullName evidence="9">L-gulonate 3-dehydrogenase</fullName>
        <ecNumber evidence="8">1.1.1.45</ecNumber>
    </recommendedName>
    <alternativeName>
        <fullName evidence="9">L-gulonate 3-dehydrogenase</fullName>
    </alternativeName>
</protein>
<dbReference type="EMBL" id="FMZV01000005">
    <property type="protein sequence ID" value="SDD17971.1"/>
    <property type="molecule type" value="Genomic_DNA"/>
</dbReference>
<evidence type="ECO:0000256" key="2">
    <source>
        <dbReference type="ARBA" id="ARBA00009463"/>
    </source>
</evidence>
<feature type="domain" description="3-hydroxyacyl-CoA dehydrogenase NAD binding" evidence="12">
    <location>
        <begin position="10"/>
        <end position="196"/>
    </location>
</feature>
<keyword evidence="14" id="KW-1185">Reference proteome</keyword>
<evidence type="ECO:0000256" key="5">
    <source>
        <dbReference type="ARBA" id="ARBA00022553"/>
    </source>
</evidence>
<evidence type="ECO:0000256" key="4">
    <source>
        <dbReference type="ARBA" id="ARBA00022490"/>
    </source>
</evidence>
<dbReference type="InterPro" id="IPR008927">
    <property type="entry name" value="6-PGluconate_DH-like_C_sf"/>
</dbReference>
<dbReference type="Proteomes" id="UP000199628">
    <property type="component" value="Unassembled WGS sequence"/>
</dbReference>
<dbReference type="Pfam" id="PF00725">
    <property type="entry name" value="3HCDH"/>
    <property type="match status" value="1"/>
</dbReference>
<dbReference type="InterPro" id="IPR013328">
    <property type="entry name" value="6PGD_dom2"/>
</dbReference>
<dbReference type="GO" id="GO:0070403">
    <property type="term" value="F:NAD+ binding"/>
    <property type="evidence" value="ECO:0007669"/>
    <property type="project" value="InterPro"/>
</dbReference>
<evidence type="ECO:0000256" key="1">
    <source>
        <dbReference type="ARBA" id="ARBA00004496"/>
    </source>
</evidence>
<accession>A0A1G6SMV7</accession>
<dbReference type="Pfam" id="PF02737">
    <property type="entry name" value="3HCDH_N"/>
    <property type="match status" value="1"/>
</dbReference>
<evidence type="ECO:0000313" key="14">
    <source>
        <dbReference type="Proteomes" id="UP000199628"/>
    </source>
</evidence>
<keyword evidence="4" id="KW-0963">Cytoplasm</keyword>
<dbReference type="NCBIfam" id="NF006125">
    <property type="entry name" value="PRK08269.1"/>
    <property type="match status" value="1"/>
</dbReference>
<evidence type="ECO:0000259" key="12">
    <source>
        <dbReference type="Pfam" id="PF02737"/>
    </source>
</evidence>
<evidence type="ECO:0000256" key="3">
    <source>
        <dbReference type="ARBA" id="ARBA00011738"/>
    </source>
</evidence>
<dbReference type="InterPro" id="IPR006176">
    <property type="entry name" value="3-OHacyl-CoA_DH_NAD-bd"/>
</dbReference>
<dbReference type="PANTHER" id="PTHR48075">
    <property type="entry name" value="3-HYDROXYACYL-COA DEHYDROGENASE FAMILY PROTEIN"/>
    <property type="match status" value="1"/>
</dbReference>
<dbReference type="Gene3D" id="1.10.1040.10">
    <property type="entry name" value="N-(1-d-carboxylethyl)-l-norvaline Dehydrogenase, domain 2"/>
    <property type="match status" value="1"/>
</dbReference>
<organism evidence="13 14">
    <name type="scientific">Ruegeria marina</name>
    <dbReference type="NCBI Taxonomy" id="639004"/>
    <lineage>
        <taxon>Bacteria</taxon>
        <taxon>Pseudomonadati</taxon>
        <taxon>Pseudomonadota</taxon>
        <taxon>Alphaproteobacteria</taxon>
        <taxon>Rhodobacterales</taxon>
        <taxon>Roseobacteraceae</taxon>
        <taxon>Ruegeria</taxon>
    </lineage>
</organism>
<evidence type="ECO:0000256" key="8">
    <source>
        <dbReference type="ARBA" id="ARBA00038962"/>
    </source>
</evidence>
<evidence type="ECO:0000256" key="10">
    <source>
        <dbReference type="PIRSR" id="PIRSR000105-1"/>
    </source>
</evidence>
<evidence type="ECO:0000313" key="13">
    <source>
        <dbReference type="EMBL" id="SDD17971.1"/>
    </source>
</evidence>
<comment type="subunit">
    <text evidence="3">Homodimer.</text>
</comment>